<dbReference type="Proteomes" id="UP001497680">
    <property type="component" value="Unassembled WGS sequence"/>
</dbReference>
<keyword evidence="2" id="KW-1185">Reference proteome</keyword>
<accession>A0ACC0CM32</accession>
<name>A0ACC0CM32_9PEZI</name>
<sequence>MSNLSPVESRSASSSTSRTQVKEKNTKQDTRQNQLFKMRFRDHALIGAAKDIPINAATPVFTFSPIVLPYPERPVDLEVKVTAPPTGTALPIILLSHGQGMSNHLNSLEGYTPLAEFWAAHGFAVIQPTHLSSMSLKLTYPEGKEYYWQDRAQDMTRVLDRLDDIEAAVPGLKGRLDRTKVAVAGHSLGAWTASMLLGAKNISPRDGTVENKRDERIQAGIIMTGTGNAGDDLSDFGKKMVPFYNPDFSAMSAPALVVCGDEDVSPHLTTRGADWHADSYTLAPGPKDLLWVKGAKHGLGGISGWDTDETQDESPERLAAVQRLTCAYLRTALYGDKSWEEACKALEKLGQLGSVESKK</sequence>
<evidence type="ECO:0000313" key="2">
    <source>
        <dbReference type="Proteomes" id="UP001497680"/>
    </source>
</evidence>
<protein>
    <submittedName>
        <fullName evidence="1">Alpha/beta-hydrolase</fullName>
    </submittedName>
</protein>
<evidence type="ECO:0000313" key="1">
    <source>
        <dbReference type="EMBL" id="KAI6081450.1"/>
    </source>
</evidence>
<dbReference type="EMBL" id="MU394395">
    <property type="protein sequence ID" value="KAI6081450.1"/>
    <property type="molecule type" value="Genomic_DNA"/>
</dbReference>
<comment type="caution">
    <text evidence="1">The sequence shown here is derived from an EMBL/GenBank/DDBJ whole genome shotgun (WGS) entry which is preliminary data.</text>
</comment>
<reference evidence="1 2" key="1">
    <citation type="journal article" date="2022" name="New Phytol.">
        <title>Ecological generalism drives hyperdiversity of secondary metabolite gene clusters in xylarialean endophytes.</title>
        <authorList>
            <person name="Franco M.E.E."/>
            <person name="Wisecaver J.H."/>
            <person name="Arnold A.E."/>
            <person name="Ju Y.M."/>
            <person name="Slot J.C."/>
            <person name="Ahrendt S."/>
            <person name="Moore L.P."/>
            <person name="Eastman K.E."/>
            <person name="Scott K."/>
            <person name="Konkel Z."/>
            <person name="Mondo S.J."/>
            <person name="Kuo A."/>
            <person name="Hayes R.D."/>
            <person name="Haridas S."/>
            <person name="Andreopoulos B."/>
            <person name="Riley R."/>
            <person name="LaButti K."/>
            <person name="Pangilinan J."/>
            <person name="Lipzen A."/>
            <person name="Amirebrahimi M."/>
            <person name="Yan J."/>
            <person name="Adam C."/>
            <person name="Keymanesh K."/>
            <person name="Ng V."/>
            <person name="Louie K."/>
            <person name="Northen T."/>
            <person name="Drula E."/>
            <person name="Henrissat B."/>
            <person name="Hsieh H.M."/>
            <person name="Youens-Clark K."/>
            <person name="Lutzoni F."/>
            <person name="Miadlikowska J."/>
            <person name="Eastwood D.C."/>
            <person name="Hamelin R.C."/>
            <person name="Grigoriev I.V."/>
            <person name="U'Ren J.M."/>
        </authorList>
    </citation>
    <scope>NUCLEOTIDE SEQUENCE [LARGE SCALE GENOMIC DNA]</scope>
    <source>
        <strain evidence="1 2">ER1909</strain>
    </source>
</reference>
<proteinExistence type="predicted"/>
<gene>
    <name evidence="1" type="ORF">F4821DRAFT_249230</name>
</gene>
<organism evidence="1 2">
    <name type="scientific">Hypoxylon rubiginosum</name>
    <dbReference type="NCBI Taxonomy" id="110542"/>
    <lineage>
        <taxon>Eukaryota</taxon>
        <taxon>Fungi</taxon>
        <taxon>Dikarya</taxon>
        <taxon>Ascomycota</taxon>
        <taxon>Pezizomycotina</taxon>
        <taxon>Sordariomycetes</taxon>
        <taxon>Xylariomycetidae</taxon>
        <taxon>Xylariales</taxon>
        <taxon>Hypoxylaceae</taxon>
        <taxon>Hypoxylon</taxon>
    </lineage>
</organism>